<dbReference type="GO" id="GO:0060236">
    <property type="term" value="P:regulation of mitotic spindle organization"/>
    <property type="evidence" value="ECO:0007669"/>
    <property type="project" value="Ensembl"/>
</dbReference>
<dbReference type="InterPro" id="IPR002110">
    <property type="entry name" value="Ankyrin_rpt"/>
</dbReference>
<dbReference type="Proteomes" id="UP000694547">
    <property type="component" value="Chromosome 3"/>
</dbReference>
<dbReference type="InterPro" id="IPR042335">
    <property type="entry name" value="ANKRD53"/>
</dbReference>
<dbReference type="Ensembl" id="ENSPEMT00000016287.2">
    <property type="protein sequence ID" value="ENSPEMP00000012092.1"/>
    <property type="gene ID" value="ENSPEMG00000012530.2"/>
</dbReference>
<dbReference type="InterPro" id="IPR036770">
    <property type="entry name" value="Ankyrin_rpt-contain_sf"/>
</dbReference>
<gene>
    <name evidence="3" type="primary">Ankrd53</name>
</gene>
<dbReference type="GO" id="GO:0007080">
    <property type="term" value="P:mitotic metaphase chromosome alignment"/>
    <property type="evidence" value="ECO:0007669"/>
    <property type="project" value="Ensembl"/>
</dbReference>
<dbReference type="SUPFAM" id="SSF48403">
    <property type="entry name" value="Ankyrin repeat"/>
    <property type="match status" value="1"/>
</dbReference>
<dbReference type="PROSITE" id="PS50297">
    <property type="entry name" value="ANK_REP_REGION"/>
    <property type="match status" value="2"/>
</dbReference>
<reference evidence="3" key="3">
    <citation type="submission" date="2025-09" db="UniProtKB">
        <authorList>
            <consortium name="Ensembl"/>
        </authorList>
    </citation>
    <scope>IDENTIFICATION</scope>
</reference>
<dbReference type="GO" id="GO:0000922">
    <property type="term" value="C:spindle pole"/>
    <property type="evidence" value="ECO:0007669"/>
    <property type="project" value="Ensembl"/>
</dbReference>
<protein>
    <submittedName>
        <fullName evidence="3">Ankyrin repeat domain 53</fullName>
    </submittedName>
</protein>
<dbReference type="GeneTree" id="ENSGT00390000005650"/>
<dbReference type="AlphaFoldDB" id="A0A8C8TJ68"/>
<feature type="compositionally biased region" description="Polar residues" evidence="2">
    <location>
        <begin position="1"/>
        <end position="18"/>
    </location>
</feature>
<feature type="repeat" description="ANK" evidence="1">
    <location>
        <begin position="141"/>
        <end position="177"/>
    </location>
</feature>
<evidence type="ECO:0000256" key="2">
    <source>
        <dbReference type="SAM" id="MobiDB-lite"/>
    </source>
</evidence>
<proteinExistence type="predicted"/>
<feature type="repeat" description="ANK" evidence="1">
    <location>
        <begin position="178"/>
        <end position="210"/>
    </location>
</feature>
<dbReference type="PROSITE" id="PS50088">
    <property type="entry name" value="ANK_REPEAT"/>
    <property type="match status" value="2"/>
</dbReference>
<dbReference type="PANTHER" id="PTHR24160:SF1">
    <property type="entry name" value="ANKYRIN REPEAT DOMAIN-CONTAINING PROTEIN 53"/>
    <property type="match status" value="1"/>
</dbReference>
<accession>A0A8C8TJ68</accession>
<dbReference type="Pfam" id="PF00023">
    <property type="entry name" value="Ank"/>
    <property type="match status" value="1"/>
</dbReference>
<dbReference type="GO" id="GO:0031116">
    <property type="term" value="P:positive regulation of microtubule polymerization"/>
    <property type="evidence" value="ECO:0007669"/>
    <property type="project" value="Ensembl"/>
</dbReference>
<keyword evidence="1" id="KW-0040">ANK repeat</keyword>
<sequence length="498" mass="55385">GPRPAQRSSNARATSVSVATPRCKTGSLRSGKGSGRKEKSSSAAPGSTQQTEHTHDPESSSQPSPSESLNYKAIPSHSELFAASVGNVDWLRFCLNRERKEITVDDKGFTAIHFAAQRSKLSCLQVLIEEYKFPVDLPTNNGQTPLHLVIHKDNKSDILPCIDYLLKKGAAINSKTCHGSTPLHLAARNGLLGCMKVLVQNGANVHAQDAMGCKPFDYCKLWNHRSCARFLKDAMWKQNKKDFAREMGKLKTLKRKLTVLERRYLTEYQKEQQILREAHFRTWLQGKLQSRPQSSAGPKQEASVQPWSLALSQTLRSQFIKSFPTFPSVEAQLQSLPSPVVTPKPIYKQQSTISRPKLWNLSNNPVSSPITKIDCPQGIRLGVHPDPCKEHDFCRFVEVTRNSLGGACLYTVDNHSVTPVPRLPFEVMVRVLYPKAQPYRMKVPQGLYPLDILKVPQKRHLGDTCSNALAMSLRETFDEPFLATLKACPAGGAPPSKG</sequence>
<evidence type="ECO:0000256" key="1">
    <source>
        <dbReference type="PROSITE-ProRule" id="PRU00023"/>
    </source>
</evidence>
<dbReference type="SMART" id="SM00248">
    <property type="entry name" value="ANK"/>
    <property type="match status" value="4"/>
</dbReference>
<reference evidence="3" key="2">
    <citation type="submission" date="2025-08" db="UniProtKB">
        <authorList>
            <consortium name="Ensembl"/>
        </authorList>
    </citation>
    <scope>IDENTIFICATION</scope>
</reference>
<dbReference type="Pfam" id="PF12796">
    <property type="entry name" value="Ank_2"/>
    <property type="match status" value="1"/>
</dbReference>
<evidence type="ECO:0000313" key="3">
    <source>
        <dbReference type="Ensembl" id="ENSPEMP00000012092.1"/>
    </source>
</evidence>
<dbReference type="Gene3D" id="1.25.40.20">
    <property type="entry name" value="Ankyrin repeat-containing domain"/>
    <property type="match status" value="1"/>
</dbReference>
<dbReference type="GO" id="GO:1902412">
    <property type="term" value="P:regulation of mitotic cytokinesis"/>
    <property type="evidence" value="ECO:0007669"/>
    <property type="project" value="Ensembl"/>
</dbReference>
<keyword evidence="4" id="KW-1185">Reference proteome</keyword>
<feature type="compositionally biased region" description="Low complexity" evidence="2">
    <location>
        <begin position="59"/>
        <end position="68"/>
    </location>
</feature>
<feature type="region of interest" description="Disordered" evidence="2">
    <location>
        <begin position="1"/>
        <end position="71"/>
    </location>
</feature>
<reference evidence="3 4" key="1">
    <citation type="submission" date="2018-10" db="EMBL/GenBank/DDBJ databases">
        <title>Improved assembly of the deer mouse Peromyscus maniculatus genome.</title>
        <authorList>
            <person name="Lassance J.-M."/>
            <person name="Hoekstra H.E."/>
        </authorList>
    </citation>
    <scope>NUCLEOTIDE SEQUENCE [LARGE SCALE GENOMIC DNA]</scope>
</reference>
<name>A0A8C8TJ68_PERMB</name>
<dbReference type="PANTHER" id="PTHR24160">
    <property type="entry name" value="ANKYRIN REPEAT DOMAIN-CONTAINING PROTEIN 53"/>
    <property type="match status" value="1"/>
</dbReference>
<evidence type="ECO:0000313" key="4">
    <source>
        <dbReference type="Proteomes" id="UP000694547"/>
    </source>
</evidence>
<organism evidence="3 4">
    <name type="scientific">Peromyscus maniculatus bairdii</name>
    <name type="common">Prairie deer mouse</name>
    <dbReference type="NCBI Taxonomy" id="230844"/>
    <lineage>
        <taxon>Eukaryota</taxon>
        <taxon>Metazoa</taxon>
        <taxon>Chordata</taxon>
        <taxon>Craniata</taxon>
        <taxon>Vertebrata</taxon>
        <taxon>Euteleostomi</taxon>
        <taxon>Mammalia</taxon>
        <taxon>Eutheria</taxon>
        <taxon>Euarchontoglires</taxon>
        <taxon>Glires</taxon>
        <taxon>Rodentia</taxon>
        <taxon>Myomorpha</taxon>
        <taxon>Muroidea</taxon>
        <taxon>Cricetidae</taxon>
        <taxon>Neotominae</taxon>
        <taxon>Peromyscus</taxon>
    </lineage>
</organism>